<keyword evidence="1" id="KW-0472">Membrane</keyword>
<evidence type="ECO:0000313" key="3">
    <source>
        <dbReference type="Proteomes" id="UP000615446"/>
    </source>
</evidence>
<protein>
    <submittedName>
        <fullName evidence="2">Uncharacterized protein</fullName>
    </submittedName>
</protein>
<organism evidence="2 3">
    <name type="scientific">Rhizophagus clarus</name>
    <dbReference type="NCBI Taxonomy" id="94130"/>
    <lineage>
        <taxon>Eukaryota</taxon>
        <taxon>Fungi</taxon>
        <taxon>Fungi incertae sedis</taxon>
        <taxon>Mucoromycota</taxon>
        <taxon>Glomeromycotina</taxon>
        <taxon>Glomeromycetes</taxon>
        <taxon>Glomerales</taxon>
        <taxon>Glomeraceae</taxon>
        <taxon>Rhizophagus</taxon>
    </lineage>
</organism>
<dbReference type="AlphaFoldDB" id="A0A8H3MEW4"/>
<evidence type="ECO:0000256" key="1">
    <source>
        <dbReference type="SAM" id="Phobius"/>
    </source>
</evidence>
<dbReference type="EMBL" id="BLAL01000319">
    <property type="protein sequence ID" value="GET03231.1"/>
    <property type="molecule type" value="Genomic_DNA"/>
</dbReference>
<gene>
    <name evidence="2" type="ORF">RCL2_002957800</name>
</gene>
<keyword evidence="1" id="KW-0812">Transmembrane</keyword>
<dbReference type="Proteomes" id="UP000615446">
    <property type="component" value="Unassembled WGS sequence"/>
</dbReference>
<feature type="transmembrane region" description="Helical" evidence="1">
    <location>
        <begin position="143"/>
        <end position="167"/>
    </location>
</feature>
<reference evidence="2" key="1">
    <citation type="submission" date="2019-10" db="EMBL/GenBank/DDBJ databases">
        <title>Conservation and host-specific expression of non-tandemly repeated heterogenous ribosome RNA gene in arbuscular mycorrhizal fungi.</title>
        <authorList>
            <person name="Maeda T."/>
            <person name="Kobayashi Y."/>
            <person name="Nakagawa T."/>
            <person name="Ezawa T."/>
            <person name="Yamaguchi K."/>
            <person name="Bino T."/>
            <person name="Nishimoto Y."/>
            <person name="Shigenobu S."/>
            <person name="Kawaguchi M."/>
        </authorList>
    </citation>
    <scope>NUCLEOTIDE SEQUENCE</scope>
    <source>
        <strain evidence="2">HR1</strain>
    </source>
</reference>
<accession>A0A8H3MEW4</accession>
<comment type="caution">
    <text evidence="2">The sequence shown here is derived from an EMBL/GenBank/DDBJ whole genome shotgun (WGS) entry which is preliminary data.</text>
</comment>
<keyword evidence="1" id="KW-1133">Transmembrane helix</keyword>
<name>A0A8H3MEW4_9GLOM</name>
<evidence type="ECO:0000313" key="2">
    <source>
        <dbReference type="EMBL" id="GET03231.1"/>
    </source>
</evidence>
<sequence>MDATIATLSSHNINPLLLSPKFLTSPLLTIKPLSCFKLTHHLDTSLFYYDRNTDFLSILYNILLSGNKCCKSVDEKPGQSISDERIAKISALVEDGKKILHPLKHATSEWLHSKNDNTTCSELNEVSNQILLTRGHNVNTPNFTLVMIFYVPCAILTLTTTAIVAFIPGYRFLPNTFITLPAVTNAQTSDLFTFSPMHSFFPFELYSLNHTFVKAPKQRAKIIQDFMHAYFRNITRHFWCLHANAFKQREFHRLITRKKKNLKRNLLTLGNVLLTTLTILPHVRHISNTSSTQYIVKRLPSILYGTTLSALFNSNYLHSGYLLSFFDSSYLISSIDL</sequence>
<proteinExistence type="predicted"/>